<dbReference type="InterPro" id="IPR051152">
    <property type="entry name" value="C.elegans_Orphan_NR"/>
</dbReference>
<dbReference type="PRINTS" id="PR00047">
    <property type="entry name" value="STROIDFINGER"/>
</dbReference>
<dbReference type="InterPro" id="IPR001628">
    <property type="entry name" value="Znf_hrmn_rcpt"/>
</dbReference>
<dbReference type="Pfam" id="PF00105">
    <property type="entry name" value="zf-C4"/>
    <property type="match status" value="1"/>
</dbReference>
<evidence type="ECO:0000256" key="5">
    <source>
        <dbReference type="ARBA" id="ARBA00022833"/>
    </source>
</evidence>
<dbReference type="PROSITE" id="PS51843">
    <property type="entry name" value="NR_LBD"/>
    <property type="match status" value="1"/>
</dbReference>
<dbReference type="OMA" id="LKFFMEI"/>
<organism evidence="15">
    <name type="scientific">Caenorhabditis remanei</name>
    <name type="common">Caenorhabditis vulgaris</name>
    <dbReference type="NCBI Taxonomy" id="31234"/>
    <lineage>
        <taxon>Eukaryota</taxon>
        <taxon>Metazoa</taxon>
        <taxon>Ecdysozoa</taxon>
        <taxon>Nematoda</taxon>
        <taxon>Chromadorea</taxon>
        <taxon>Rhabditida</taxon>
        <taxon>Rhabditina</taxon>
        <taxon>Rhabditomorpha</taxon>
        <taxon>Rhabditoidea</taxon>
        <taxon>Rhabditidae</taxon>
        <taxon>Peloderinae</taxon>
        <taxon>Caenorhabditis</taxon>
    </lineage>
</organism>
<dbReference type="AlphaFoldDB" id="E3LJD7"/>
<dbReference type="GO" id="GO:0000978">
    <property type="term" value="F:RNA polymerase II cis-regulatory region sequence-specific DNA binding"/>
    <property type="evidence" value="ECO:0007669"/>
    <property type="project" value="InterPro"/>
</dbReference>
<evidence type="ECO:0000313" key="14">
    <source>
        <dbReference type="EMBL" id="EFO95134.1"/>
    </source>
</evidence>
<evidence type="ECO:0000256" key="3">
    <source>
        <dbReference type="ARBA" id="ARBA00022723"/>
    </source>
</evidence>
<dbReference type="EMBL" id="DS268409">
    <property type="protein sequence ID" value="EFO95134.1"/>
    <property type="molecule type" value="Genomic_DNA"/>
</dbReference>
<gene>
    <name evidence="14" type="ORF">CRE_08688</name>
</gene>
<evidence type="ECO:0000256" key="10">
    <source>
        <dbReference type="ARBA" id="ARBA00023242"/>
    </source>
</evidence>
<dbReference type="GO" id="GO:0005634">
    <property type="term" value="C:nucleus"/>
    <property type="evidence" value="ECO:0007669"/>
    <property type="project" value="UniProtKB-SubCell"/>
</dbReference>
<dbReference type="HOGENOM" id="CLU_007368_7_1_1"/>
<dbReference type="SUPFAM" id="SSF57716">
    <property type="entry name" value="Glucocorticoid receptor-like (DNA-binding domain)"/>
    <property type="match status" value="1"/>
</dbReference>
<dbReference type="eggNOG" id="KOG3575">
    <property type="taxonomic scope" value="Eukaryota"/>
</dbReference>
<dbReference type="SUPFAM" id="SSF48508">
    <property type="entry name" value="Nuclear receptor ligand-binding domain"/>
    <property type="match status" value="1"/>
</dbReference>
<dbReference type="GO" id="GO:0003700">
    <property type="term" value="F:DNA-binding transcription factor activity"/>
    <property type="evidence" value="ECO:0007669"/>
    <property type="project" value="InterPro"/>
</dbReference>
<dbReference type="PANTHER" id="PTHR45680">
    <property type="entry name" value="NUCLEAR HORMONE RECEPTOR FAMILY"/>
    <property type="match status" value="1"/>
</dbReference>
<evidence type="ECO:0000256" key="11">
    <source>
        <dbReference type="RuleBase" id="RU004334"/>
    </source>
</evidence>
<dbReference type="Proteomes" id="UP000008281">
    <property type="component" value="Unassembled WGS sequence"/>
</dbReference>
<accession>E3LJD7</accession>
<evidence type="ECO:0000313" key="15">
    <source>
        <dbReference type="Proteomes" id="UP000008281"/>
    </source>
</evidence>
<dbReference type="STRING" id="31234.E3LJD7"/>
<sequence>MNSSDSSFISSPLICQVCGQDARGNHYGATTCRACAAFFRRVESSRYVKPCTKRNRCDFFKNGFFTCKYCRLQKCFSVGMSSESELLEREKSKDMFYSDFQFDRDGYNKAKEVVKLGAKIPPTMDVFCGRSNFIVFCAPQTSLSSPKYSKNFIDLQFLLDQAWTVLRQVIPQTETTSHLKSQGSESPLLAKNTLGKLAIGLRKIQDENPLPDPTTVEKYGKDETFAQWEYDILKLTRWLTYFDDFQMLPQSLQIKMIQGIWSVWRRLERLASIALCVRRKINEETIRKMKNDTLLCNWNQMKIDMSWCSKYSVDELKFFMEIHTEIRLDELTRAMIELEPTEVELSFMLGQLCFQYVGKRFQGEILHIGDKFQEMLANDLHDYYVNELKRPNYVTRLASMMKINNQIQRNIYKNREKTDLAILFDVFNLEFSHPDMFMDL</sequence>
<dbReference type="InterPro" id="IPR000536">
    <property type="entry name" value="Nucl_hrmn_rcpt_lig-bd"/>
</dbReference>
<keyword evidence="6 11" id="KW-0805">Transcription regulation</keyword>
<evidence type="ECO:0000256" key="9">
    <source>
        <dbReference type="ARBA" id="ARBA00023170"/>
    </source>
</evidence>
<dbReference type="InterPro" id="IPR035500">
    <property type="entry name" value="NHR-like_dom_sf"/>
</dbReference>
<dbReference type="PANTHER" id="PTHR45680:SF12">
    <property type="entry name" value="NUCLEAR HORMONE RECEPTOR FAMILY-RELATED"/>
    <property type="match status" value="1"/>
</dbReference>
<dbReference type="OrthoDB" id="5789759at2759"/>
<keyword evidence="3 11" id="KW-0479">Metal-binding</keyword>
<protein>
    <submittedName>
        <fullName evidence="14">Uncharacterized protein</fullName>
    </submittedName>
</protein>
<keyword evidence="5 11" id="KW-0862">Zinc</keyword>
<keyword evidence="9 11" id="KW-0675">Receptor</keyword>
<comment type="subcellular location">
    <subcellularLocation>
        <location evidence="1 11">Nucleus</location>
    </subcellularLocation>
</comment>
<dbReference type="InterPro" id="IPR013088">
    <property type="entry name" value="Znf_NHR/GATA"/>
</dbReference>
<evidence type="ECO:0000256" key="4">
    <source>
        <dbReference type="ARBA" id="ARBA00022771"/>
    </source>
</evidence>
<dbReference type="CDD" id="cd06960">
    <property type="entry name" value="NR_DBD_HNF4A"/>
    <property type="match status" value="1"/>
</dbReference>
<name>E3LJD7_CAERE</name>
<comment type="similarity">
    <text evidence="2 11">Belongs to the nuclear hormone receptor family.</text>
</comment>
<feature type="domain" description="NR LBD" evidence="13">
    <location>
        <begin position="193"/>
        <end position="440"/>
    </location>
</feature>
<evidence type="ECO:0000256" key="2">
    <source>
        <dbReference type="ARBA" id="ARBA00005993"/>
    </source>
</evidence>
<keyword evidence="10 11" id="KW-0539">Nucleus</keyword>
<evidence type="ECO:0000256" key="7">
    <source>
        <dbReference type="ARBA" id="ARBA00023125"/>
    </source>
</evidence>
<dbReference type="PROSITE" id="PS00031">
    <property type="entry name" value="NUCLEAR_REC_DBD_1"/>
    <property type="match status" value="1"/>
</dbReference>
<keyword evidence="7 11" id="KW-0238">DNA-binding</keyword>
<feature type="domain" description="Nuclear receptor" evidence="12">
    <location>
        <begin position="12"/>
        <end position="87"/>
    </location>
</feature>
<dbReference type="PROSITE" id="PS51030">
    <property type="entry name" value="NUCLEAR_REC_DBD_2"/>
    <property type="match status" value="1"/>
</dbReference>
<dbReference type="Gene3D" id="3.30.50.10">
    <property type="entry name" value="Erythroid Transcription Factor GATA-1, subunit A"/>
    <property type="match status" value="1"/>
</dbReference>
<keyword evidence="8 11" id="KW-0804">Transcription</keyword>
<evidence type="ECO:0000259" key="12">
    <source>
        <dbReference type="PROSITE" id="PS51030"/>
    </source>
</evidence>
<dbReference type="InParanoid" id="E3LJD7"/>
<dbReference type="Gene3D" id="1.10.565.10">
    <property type="entry name" value="Retinoid X Receptor"/>
    <property type="match status" value="1"/>
</dbReference>
<dbReference type="GO" id="GO:0008270">
    <property type="term" value="F:zinc ion binding"/>
    <property type="evidence" value="ECO:0007669"/>
    <property type="project" value="UniProtKB-KW"/>
</dbReference>
<evidence type="ECO:0000256" key="8">
    <source>
        <dbReference type="ARBA" id="ARBA00023163"/>
    </source>
</evidence>
<dbReference type="SMART" id="SM00399">
    <property type="entry name" value="ZnF_C4"/>
    <property type="match status" value="1"/>
</dbReference>
<evidence type="ECO:0000259" key="13">
    <source>
        <dbReference type="PROSITE" id="PS51843"/>
    </source>
</evidence>
<reference evidence="14" key="1">
    <citation type="submission" date="2007-07" db="EMBL/GenBank/DDBJ databases">
        <title>PCAP assembly of the Caenorhabditis remanei genome.</title>
        <authorList>
            <consortium name="The Caenorhabditis remanei Sequencing Consortium"/>
            <person name="Wilson R.K."/>
        </authorList>
    </citation>
    <scope>NUCLEOTIDE SEQUENCE [LARGE SCALE GENOMIC DNA]</scope>
    <source>
        <strain evidence="14">PB4641</strain>
    </source>
</reference>
<proteinExistence type="inferred from homology"/>
<dbReference type="InterPro" id="IPR049636">
    <property type="entry name" value="HNF4-like_DBD"/>
</dbReference>
<keyword evidence="15" id="KW-1185">Reference proteome</keyword>
<keyword evidence="4 11" id="KW-0863">Zinc-finger</keyword>
<dbReference type="Pfam" id="PF00104">
    <property type="entry name" value="Hormone_recep"/>
    <property type="match status" value="1"/>
</dbReference>
<dbReference type="SMART" id="SM00430">
    <property type="entry name" value="HOLI"/>
    <property type="match status" value="1"/>
</dbReference>
<evidence type="ECO:0000256" key="6">
    <source>
        <dbReference type="ARBA" id="ARBA00023015"/>
    </source>
</evidence>
<evidence type="ECO:0000256" key="1">
    <source>
        <dbReference type="ARBA" id="ARBA00004123"/>
    </source>
</evidence>